<dbReference type="PROSITE" id="PS01176">
    <property type="entry name" value="IF2"/>
    <property type="match status" value="1"/>
</dbReference>
<dbReference type="PANTHER" id="PTHR43381">
    <property type="entry name" value="TRANSLATION INITIATION FACTOR IF-2-RELATED"/>
    <property type="match status" value="1"/>
</dbReference>
<dbReference type="GO" id="GO:0003743">
    <property type="term" value="F:translation initiation factor activity"/>
    <property type="evidence" value="ECO:0007669"/>
    <property type="project" value="UniProtKB-KW"/>
</dbReference>
<feature type="domain" description="Translation initiation factor IF- 2" evidence="5">
    <location>
        <begin position="62"/>
        <end position="124"/>
    </location>
</feature>
<dbReference type="InterPro" id="IPR009000">
    <property type="entry name" value="Transl_B-barrel_sf"/>
</dbReference>
<sequence length="254" mass="27385">MVFLAPMLGKSWRSPPGAPLGVVGVGKRRRRKSSPAVISDDNPTDGKYWEMGKVTGMKHGHRKGSIEAVRQALQVLPQDNVALKFLLQATGDISASDIDLAVASKAIVIGFNVRAPGSVKRLLDAVEFKATSFWQEEITIGTAEVRATFTSGSGRIAGCMVKEGKVEKGCGIRVVRDGRAVYVGTLDSLRRVKEMVKEVNAGLECGMGMEDYNDWEVGDIVQAFNKKQKKRTLEEASASMTAALEVAGCQSLDP</sequence>
<dbReference type="InterPro" id="IPR000178">
    <property type="entry name" value="TF_IF2_bacterial-like"/>
</dbReference>
<reference evidence="6 7" key="1">
    <citation type="journal article" date="2018" name="PLoS Genet.">
        <title>Population sequencing reveals clonal diversity and ancestral inbreeding in the grapevine cultivar Chardonnay.</title>
        <authorList>
            <person name="Roach M.J."/>
            <person name="Johnson D.L."/>
            <person name="Bohlmann J."/>
            <person name="van Vuuren H.J."/>
            <person name="Jones S.J."/>
            <person name="Pretorius I.S."/>
            <person name="Schmidt S.A."/>
            <person name="Borneman A.R."/>
        </authorList>
    </citation>
    <scope>NUCLEOTIDE SEQUENCE [LARGE SCALE GENOMIC DNA]</scope>
    <source>
        <strain evidence="7">cv. Chardonnay</strain>
        <tissue evidence="6">Leaf</tissue>
    </source>
</reference>
<dbReference type="Gene3D" id="2.40.30.10">
    <property type="entry name" value="Translation factors"/>
    <property type="match status" value="1"/>
</dbReference>
<evidence type="ECO:0000259" key="5">
    <source>
        <dbReference type="Pfam" id="PF11987"/>
    </source>
</evidence>
<dbReference type="EMBL" id="QGNW01000122">
    <property type="protein sequence ID" value="RVW94335.1"/>
    <property type="molecule type" value="Genomic_DNA"/>
</dbReference>
<keyword evidence="2" id="KW-0342">GTP-binding</keyword>
<dbReference type="Proteomes" id="UP000288805">
    <property type="component" value="Unassembled WGS sequence"/>
</dbReference>
<evidence type="ECO:0000256" key="2">
    <source>
        <dbReference type="ARBA" id="ARBA00023134"/>
    </source>
</evidence>
<dbReference type="GO" id="GO:0005525">
    <property type="term" value="F:GTP binding"/>
    <property type="evidence" value="ECO:0007669"/>
    <property type="project" value="UniProtKB-KW"/>
</dbReference>
<evidence type="ECO:0000313" key="7">
    <source>
        <dbReference type="Proteomes" id="UP000288805"/>
    </source>
</evidence>
<dbReference type="AlphaFoldDB" id="A0A438IC91"/>
<evidence type="ECO:0000256" key="1">
    <source>
        <dbReference type="ARBA" id="ARBA00022741"/>
    </source>
</evidence>
<dbReference type="Pfam" id="PF11987">
    <property type="entry name" value="IF-2"/>
    <property type="match status" value="1"/>
</dbReference>
<dbReference type="InterPro" id="IPR015760">
    <property type="entry name" value="TIF_IF2"/>
</dbReference>
<evidence type="ECO:0000256" key="4">
    <source>
        <dbReference type="SAM" id="MobiDB-lite"/>
    </source>
</evidence>
<dbReference type="Gene3D" id="3.40.50.10050">
    <property type="entry name" value="Translation initiation factor IF- 2, domain 3"/>
    <property type="match status" value="1"/>
</dbReference>
<organism evidence="6 7">
    <name type="scientific">Vitis vinifera</name>
    <name type="common">Grape</name>
    <dbReference type="NCBI Taxonomy" id="29760"/>
    <lineage>
        <taxon>Eukaryota</taxon>
        <taxon>Viridiplantae</taxon>
        <taxon>Streptophyta</taxon>
        <taxon>Embryophyta</taxon>
        <taxon>Tracheophyta</taxon>
        <taxon>Spermatophyta</taxon>
        <taxon>Magnoliopsida</taxon>
        <taxon>eudicotyledons</taxon>
        <taxon>Gunneridae</taxon>
        <taxon>Pentapetalae</taxon>
        <taxon>rosids</taxon>
        <taxon>Vitales</taxon>
        <taxon>Vitaceae</taxon>
        <taxon>Viteae</taxon>
        <taxon>Vitis</taxon>
    </lineage>
</organism>
<dbReference type="SUPFAM" id="SSF50447">
    <property type="entry name" value="Translation proteins"/>
    <property type="match status" value="1"/>
</dbReference>
<keyword evidence="6" id="KW-0396">Initiation factor</keyword>
<name>A0A438IC91_VITVI</name>
<dbReference type="CDD" id="cd03692">
    <property type="entry name" value="mtIF2_IVc"/>
    <property type="match status" value="1"/>
</dbReference>
<dbReference type="FunFam" id="2.40.30.10:FF:000008">
    <property type="entry name" value="Translation initiation factor IF-2"/>
    <property type="match status" value="1"/>
</dbReference>
<gene>
    <name evidence="6" type="primary">VvCHDp000931_2</name>
    <name evidence="6" type="ORF">CK203_037896</name>
</gene>
<feature type="region of interest" description="Disordered" evidence="4">
    <location>
        <begin position="23"/>
        <end position="44"/>
    </location>
</feature>
<evidence type="ECO:0000313" key="6">
    <source>
        <dbReference type="EMBL" id="RVW94335.1"/>
    </source>
</evidence>
<keyword evidence="1" id="KW-0547">Nucleotide-binding</keyword>
<dbReference type="InterPro" id="IPR036925">
    <property type="entry name" value="TIF_IF2_dom3_sf"/>
</dbReference>
<dbReference type="PANTHER" id="PTHR43381:SF5">
    <property type="entry name" value="TR-TYPE G DOMAIN-CONTAINING PROTEIN"/>
    <property type="match status" value="1"/>
</dbReference>
<comment type="caution">
    <text evidence="6">The sequence shown here is derived from an EMBL/GenBank/DDBJ whole genome shotgun (WGS) entry which is preliminary data.</text>
</comment>
<dbReference type="InterPro" id="IPR023115">
    <property type="entry name" value="TIF_IF2_dom3"/>
</dbReference>
<proteinExistence type="predicted"/>
<protein>
    <recommendedName>
        <fullName evidence="3">Translation initiation factor IF-2, chloroplastic</fullName>
    </recommendedName>
</protein>
<dbReference type="GO" id="GO:0003924">
    <property type="term" value="F:GTPase activity"/>
    <property type="evidence" value="ECO:0007669"/>
    <property type="project" value="InterPro"/>
</dbReference>
<dbReference type="SUPFAM" id="SSF52156">
    <property type="entry name" value="Initiation factor IF2/eIF5b, domain 3"/>
    <property type="match status" value="1"/>
</dbReference>
<keyword evidence="6" id="KW-0648">Protein biosynthesis</keyword>
<accession>A0A438IC91</accession>
<evidence type="ECO:0000256" key="3">
    <source>
        <dbReference type="ARBA" id="ARBA00044105"/>
    </source>
</evidence>